<evidence type="ECO:0000313" key="1">
    <source>
        <dbReference type="EMBL" id="KAK3677625.1"/>
    </source>
</evidence>
<dbReference type="AlphaFoldDB" id="A0AAE1C492"/>
<keyword evidence="2" id="KW-1185">Reference proteome</keyword>
<proteinExistence type="predicted"/>
<name>A0AAE1C492_9PEZI</name>
<comment type="caution">
    <text evidence="1">The sequence shown here is derived from an EMBL/GenBank/DDBJ whole genome shotgun (WGS) entry which is preliminary data.</text>
</comment>
<dbReference type="Proteomes" id="UP001274830">
    <property type="component" value="Unassembled WGS sequence"/>
</dbReference>
<evidence type="ECO:0000313" key="2">
    <source>
        <dbReference type="Proteomes" id="UP001274830"/>
    </source>
</evidence>
<reference evidence="1" key="1">
    <citation type="submission" date="2023-07" db="EMBL/GenBank/DDBJ databases">
        <title>Black Yeasts Isolated from many extreme environments.</title>
        <authorList>
            <person name="Coleine C."/>
            <person name="Stajich J.E."/>
            <person name="Selbmann L."/>
        </authorList>
    </citation>
    <scope>NUCLEOTIDE SEQUENCE</scope>
    <source>
        <strain evidence="1">CCFEE 5485</strain>
    </source>
</reference>
<dbReference type="EMBL" id="JAUTXT010000006">
    <property type="protein sequence ID" value="KAK3677625.1"/>
    <property type="molecule type" value="Genomic_DNA"/>
</dbReference>
<dbReference type="Gene3D" id="3.40.630.30">
    <property type="match status" value="1"/>
</dbReference>
<organism evidence="1 2">
    <name type="scientific">Recurvomyces mirabilis</name>
    <dbReference type="NCBI Taxonomy" id="574656"/>
    <lineage>
        <taxon>Eukaryota</taxon>
        <taxon>Fungi</taxon>
        <taxon>Dikarya</taxon>
        <taxon>Ascomycota</taxon>
        <taxon>Pezizomycotina</taxon>
        <taxon>Dothideomycetes</taxon>
        <taxon>Dothideomycetidae</taxon>
        <taxon>Mycosphaerellales</taxon>
        <taxon>Teratosphaeriaceae</taxon>
        <taxon>Recurvomyces</taxon>
    </lineage>
</organism>
<sequence>MSAKISLLERDYTANCLCNTKLGRGELTMKLNIKPDIVLRSVKTLTAKLSLRPIPMNDENAWPLQIGHIDAFIINKTMPSTYMPSQGGPKTGGKCKSKAWKQDLLESDLSEPSTDIAPRSMTMLFHPDGRPKTSAEFSARALRRRELCYISYLFLEREYRRSGLGSVVLNLLLSALPRLKSHDCFSGPVWLTPGSVDLYVPDDEYFSVAGAERKALIQRKEDENLERLVAFYKKNGLSVWAELREELEESCVIMGVPLICSEDKRLVESP</sequence>
<accession>A0AAE1C492</accession>
<gene>
    <name evidence="1" type="ORF">LTR78_002475</name>
</gene>
<protein>
    <submittedName>
        <fullName evidence="1">Uncharacterized protein</fullName>
    </submittedName>
</protein>